<evidence type="ECO:0000313" key="3">
    <source>
        <dbReference type="Proteomes" id="UP001209540"/>
    </source>
</evidence>
<keyword evidence="1" id="KW-0812">Transmembrane</keyword>
<sequence>MTGASVTDSTFSVDVTFSSFFSLISSLWVVDGEGIDLDDGPAVANFCLILAKSSLCCEGLVVVVVVDGDGVVTDDEDVDEEEEGVLRTALLSVVVVIVFAVVEGAVLMDEGFSIAAPAEVVVVVVLLLLVSEVCFFERALGFTILAFQGFADTVLEAAILCTEARTFFRVDVSFVVDVVVVVEEDNEGLGNFDVVVCVTGLLLIFAKGGFASFCSAAKNGLSLSL</sequence>
<reference evidence="2" key="2">
    <citation type="submission" date="2023-02" db="EMBL/GenBank/DDBJ databases">
        <authorList>
            <consortium name="DOE Joint Genome Institute"/>
            <person name="Mondo S.J."/>
            <person name="Chang Y."/>
            <person name="Wang Y."/>
            <person name="Ahrendt S."/>
            <person name="Andreopoulos W."/>
            <person name="Barry K."/>
            <person name="Beard J."/>
            <person name="Benny G.L."/>
            <person name="Blankenship S."/>
            <person name="Bonito G."/>
            <person name="Cuomo C."/>
            <person name="Desiro A."/>
            <person name="Gervers K.A."/>
            <person name="Hundley H."/>
            <person name="Kuo A."/>
            <person name="LaButti K."/>
            <person name="Lang B.F."/>
            <person name="Lipzen A."/>
            <person name="O'Donnell K."/>
            <person name="Pangilinan J."/>
            <person name="Reynolds N."/>
            <person name="Sandor L."/>
            <person name="Smith M.W."/>
            <person name="Tsang A."/>
            <person name="Grigoriev I.V."/>
            <person name="Stajich J.E."/>
            <person name="Spatafora J.W."/>
        </authorList>
    </citation>
    <scope>NUCLEOTIDE SEQUENCE</scope>
    <source>
        <strain evidence="2">RSA 2281</strain>
    </source>
</reference>
<protein>
    <submittedName>
        <fullName evidence="2">Uncharacterized protein</fullName>
    </submittedName>
</protein>
<dbReference type="EMBL" id="JAIXMP010000011">
    <property type="protein sequence ID" value="KAI9264885.1"/>
    <property type="molecule type" value="Genomic_DNA"/>
</dbReference>
<feature type="transmembrane region" description="Helical" evidence="1">
    <location>
        <begin position="89"/>
        <end position="108"/>
    </location>
</feature>
<accession>A0AAD5K1S6</accession>
<comment type="caution">
    <text evidence="2">The sequence shown here is derived from an EMBL/GenBank/DDBJ whole genome shotgun (WGS) entry which is preliminary data.</text>
</comment>
<dbReference type="Proteomes" id="UP001209540">
    <property type="component" value="Unassembled WGS sequence"/>
</dbReference>
<keyword evidence="1" id="KW-1133">Transmembrane helix</keyword>
<dbReference type="AlphaFoldDB" id="A0AAD5K1S6"/>
<keyword evidence="1" id="KW-0472">Membrane</keyword>
<organism evidence="2 3">
    <name type="scientific">Phascolomyces articulosus</name>
    <dbReference type="NCBI Taxonomy" id="60185"/>
    <lineage>
        <taxon>Eukaryota</taxon>
        <taxon>Fungi</taxon>
        <taxon>Fungi incertae sedis</taxon>
        <taxon>Mucoromycota</taxon>
        <taxon>Mucoromycotina</taxon>
        <taxon>Mucoromycetes</taxon>
        <taxon>Mucorales</taxon>
        <taxon>Lichtheimiaceae</taxon>
        <taxon>Phascolomyces</taxon>
    </lineage>
</organism>
<name>A0AAD5K1S6_9FUNG</name>
<reference evidence="2" key="1">
    <citation type="journal article" date="2022" name="IScience">
        <title>Evolution of zygomycete secretomes and the origins of terrestrial fungal ecologies.</title>
        <authorList>
            <person name="Chang Y."/>
            <person name="Wang Y."/>
            <person name="Mondo S."/>
            <person name="Ahrendt S."/>
            <person name="Andreopoulos W."/>
            <person name="Barry K."/>
            <person name="Beard J."/>
            <person name="Benny G.L."/>
            <person name="Blankenship S."/>
            <person name="Bonito G."/>
            <person name="Cuomo C."/>
            <person name="Desiro A."/>
            <person name="Gervers K.A."/>
            <person name="Hundley H."/>
            <person name="Kuo A."/>
            <person name="LaButti K."/>
            <person name="Lang B.F."/>
            <person name="Lipzen A."/>
            <person name="O'Donnell K."/>
            <person name="Pangilinan J."/>
            <person name="Reynolds N."/>
            <person name="Sandor L."/>
            <person name="Smith M.E."/>
            <person name="Tsang A."/>
            <person name="Grigoriev I.V."/>
            <person name="Stajich J.E."/>
            <person name="Spatafora J.W."/>
        </authorList>
    </citation>
    <scope>NUCLEOTIDE SEQUENCE</scope>
    <source>
        <strain evidence="2">RSA 2281</strain>
    </source>
</reference>
<feature type="transmembrane region" description="Helical" evidence="1">
    <location>
        <begin position="114"/>
        <end position="136"/>
    </location>
</feature>
<proteinExistence type="predicted"/>
<keyword evidence="3" id="KW-1185">Reference proteome</keyword>
<evidence type="ECO:0000256" key="1">
    <source>
        <dbReference type="SAM" id="Phobius"/>
    </source>
</evidence>
<gene>
    <name evidence="2" type="ORF">BDA99DRAFT_37486</name>
</gene>
<evidence type="ECO:0000313" key="2">
    <source>
        <dbReference type="EMBL" id="KAI9264885.1"/>
    </source>
</evidence>